<comment type="caution">
    <text evidence="12">The sequence shown here is derived from an EMBL/GenBank/DDBJ whole genome shotgun (WGS) entry which is preliminary data.</text>
</comment>
<feature type="domain" description="C2H2-type" evidence="11">
    <location>
        <begin position="198"/>
        <end position="227"/>
    </location>
</feature>
<evidence type="ECO:0000256" key="3">
    <source>
        <dbReference type="ARBA" id="ARBA00022737"/>
    </source>
</evidence>
<keyword evidence="5" id="KW-0862">Zinc</keyword>
<feature type="compositionally biased region" description="Basic and acidic residues" evidence="10">
    <location>
        <begin position="481"/>
        <end position="492"/>
    </location>
</feature>
<feature type="domain" description="C2H2-type" evidence="11">
    <location>
        <begin position="258"/>
        <end position="285"/>
    </location>
</feature>
<keyword evidence="3" id="KW-0677">Repeat</keyword>
<keyword evidence="7" id="KW-0804">Transcription</keyword>
<feature type="domain" description="C2H2-type" evidence="11">
    <location>
        <begin position="228"/>
        <end position="257"/>
    </location>
</feature>
<evidence type="ECO:0000259" key="11">
    <source>
        <dbReference type="PROSITE" id="PS50157"/>
    </source>
</evidence>
<organism evidence="12 13">
    <name type="scientific">Oculimacula yallundae</name>
    <dbReference type="NCBI Taxonomy" id="86028"/>
    <lineage>
        <taxon>Eukaryota</taxon>
        <taxon>Fungi</taxon>
        <taxon>Dikarya</taxon>
        <taxon>Ascomycota</taxon>
        <taxon>Pezizomycotina</taxon>
        <taxon>Leotiomycetes</taxon>
        <taxon>Helotiales</taxon>
        <taxon>Ploettnerulaceae</taxon>
        <taxon>Oculimacula</taxon>
    </lineage>
</organism>
<dbReference type="PROSITE" id="PS50157">
    <property type="entry name" value="ZINC_FINGER_C2H2_2"/>
    <property type="match status" value="4"/>
</dbReference>
<feature type="region of interest" description="Disordered" evidence="10">
    <location>
        <begin position="86"/>
        <end position="151"/>
    </location>
</feature>
<feature type="region of interest" description="Disordered" evidence="10">
    <location>
        <begin position="353"/>
        <end position="378"/>
    </location>
</feature>
<sequence length="492" mass="53398">MDISGIVQSYDSRAVSSAALPRTIMAPQYGPAQTYSGAPPQNMVVTHQQQQHNPFSFGGYSSPPTNILVPTFANCNFIQQRPLPRLMQGEDDGSRQQVSYPRASRPGFIEEHHSQSPSVKSESMWPSPTSATSYHATDGKTSTASTSSQEINFGTEVDTLMKAIQAKSQTTQPQPTSSAEQIRPVESLNSPKNSKKRYQCTIAKCKKSFYQKTHLDIHERSHTGVKPYPCKEPGCGRTFSQLGNLKTHERRHTGERPYGCEICGKRFAQRGNVRAHKITHANSKPFQCRLDNCPKYFTQLGNLKSHQNKFHIDTIRNLTAKFASYKEGDVVHAGDKELWQYFANLYKNSNKGIKGRGKDRKVGSASNSAASSASAFGSGMRNLGVSPRSFGMAGSGRGNLNGVGLGGMGMGMTGGMSMGMGMGSHVVGRDGGHGAPYEMYDVDDGSQSSHSHSGHSHSGASSVGTCYEDAPSEGYESQGRSSHDLAFGDRIY</sequence>
<name>A0ABR4CEJ0_9HELO</name>
<dbReference type="InterPro" id="IPR036236">
    <property type="entry name" value="Znf_C2H2_sf"/>
</dbReference>
<dbReference type="Pfam" id="PF00096">
    <property type="entry name" value="zf-C2H2"/>
    <property type="match status" value="4"/>
</dbReference>
<dbReference type="PANTHER" id="PTHR24394:SF48">
    <property type="entry name" value="ZINC FINGER PROTEIN 771"/>
    <property type="match status" value="1"/>
</dbReference>
<keyword evidence="6" id="KW-0805">Transcription regulation</keyword>
<feature type="compositionally biased region" description="Polar residues" evidence="10">
    <location>
        <begin position="115"/>
        <end position="151"/>
    </location>
</feature>
<evidence type="ECO:0000256" key="10">
    <source>
        <dbReference type="SAM" id="MobiDB-lite"/>
    </source>
</evidence>
<dbReference type="PANTHER" id="PTHR24394">
    <property type="entry name" value="ZINC FINGER PROTEIN"/>
    <property type="match status" value="1"/>
</dbReference>
<evidence type="ECO:0000256" key="4">
    <source>
        <dbReference type="ARBA" id="ARBA00022771"/>
    </source>
</evidence>
<reference evidence="12 13" key="1">
    <citation type="journal article" date="2024" name="Commun. Biol.">
        <title>Comparative genomic analysis of thermophilic fungi reveals convergent evolutionary adaptations and gene losses.</title>
        <authorList>
            <person name="Steindorff A.S."/>
            <person name="Aguilar-Pontes M.V."/>
            <person name="Robinson A.J."/>
            <person name="Andreopoulos B."/>
            <person name="LaButti K."/>
            <person name="Kuo A."/>
            <person name="Mondo S."/>
            <person name="Riley R."/>
            <person name="Otillar R."/>
            <person name="Haridas S."/>
            <person name="Lipzen A."/>
            <person name="Grimwood J."/>
            <person name="Schmutz J."/>
            <person name="Clum A."/>
            <person name="Reid I.D."/>
            <person name="Moisan M.C."/>
            <person name="Butler G."/>
            <person name="Nguyen T.T.M."/>
            <person name="Dewar K."/>
            <person name="Conant G."/>
            <person name="Drula E."/>
            <person name="Henrissat B."/>
            <person name="Hansel C."/>
            <person name="Singer S."/>
            <person name="Hutchinson M.I."/>
            <person name="de Vries R.P."/>
            <person name="Natvig D.O."/>
            <person name="Powell A.J."/>
            <person name="Tsang A."/>
            <person name="Grigoriev I.V."/>
        </authorList>
    </citation>
    <scope>NUCLEOTIDE SEQUENCE [LARGE SCALE GENOMIC DNA]</scope>
    <source>
        <strain evidence="12 13">CBS 494.80</strain>
    </source>
</reference>
<evidence type="ECO:0000256" key="7">
    <source>
        <dbReference type="ARBA" id="ARBA00023163"/>
    </source>
</evidence>
<protein>
    <recommendedName>
        <fullName evidence="11">C2H2-type domain-containing protein</fullName>
    </recommendedName>
</protein>
<evidence type="ECO:0000313" key="13">
    <source>
        <dbReference type="Proteomes" id="UP001595075"/>
    </source>
</evidence>
<keyword evidence="2" id="KW-0479">Metal-binding</keyword>
<comment type="subcellular location">
    <subcellularLocation>
        <location evidence="1">Nucleus</location>
    </subcellularLocation>
</comment>
<keyword evidence="8" id="KW-0539">Nucleus</keyword>
<evidence type="ECO:0000256" key="5">
    <source>
        <dbReference type="ARBA" id="ARBA00022833"/>
    </source>
</evidence>
<evidence type="ECO:0000256" key="1">
    <source>
        <dbReference type="ARBA" id="ARBA00004123"/>
    </source>
</evidence>
<evidence type="ECO:0000256" key="9">
    <source>
        <dbReference type="PROSITE-ProRule" id="PRU00042"/>
    </source>
</evidence>
<feature type="compositionally biased region" description="Low complexity" evidence="10">
    <location>
        <begin position="445"/>
        <end position="464"/>
    </location>
</feature>
<keyword evidence="13" id="KW-1185">Reference proteome</keyword>
<dbReference type="EMBL" id="JAZHXI010000009">
    <property type="protein sequence ID" value="KAL2067881.1"/>
    <property type="molecule type" value="Genomic_DNA"/>
</dbReference>
<dbReference type="PROSITE" id="PS00028">
    <property type="entry name" value="ZINC_FINGER_C2H2_1"/>
    <property type="match status" value="4"/>
</dbReference>
<dbReference type="InterPro" id="IPR013087">
    <property type="entry name" value="Znf_C2H2_type"/>
</dbReference>
<dbReference type="Gene3D" id="3.30.160.60">
    <property type="entry name" value="Classic Zinc Finger"/>
    <property type="match status" value="4"/>
</dbReference>
<feature type="domain" description="C2H2-type" evidence="11">
    <location>
        <begin position="286"/>
        <end position="311"/>
    </location>
</feature>
<evidence type="ECO:0000256" key="6">
    <source>
        <dbReference type="ARBA" id="ARBA00023015"/>
    </source>
</evidence>
<accession>A0ABR4CEJ0</accession>
<feature type="compositionally biased region" description="Low complexity" evidence="10">
    <location>
        <begin position="363"/>
        <end position="378"/>
    </location>
</feature>
<dbReference type="SUPFAM" id="SSF57667">
    <property type="entry name" value="beta-beta-alpha zinc fingers"/>
    <property type="match status" value="2"/>
</dbReference>
<feature type="region of interest" description="Disordered" evidence="10">
    <location>
        <begin position="434"/>
        <end position="492"/>
    </location>
</feature>
<evidence type="ECO:0000256" key="8">
    <source>
        <dbReference type="ARBA" id="ARBA00023242"/>
    </source>
</evidence>
<dbReference type="Proteomes" id="UP001595075">
    <property type="component" value="Unassembled WGS sequence"/>
</dbReference>
<dbReference type="SMART" id="SM00355">
    <property type="entry name" value="ZnF_C2H2"/>
    <property type="match status" value="4"/>
</dbReference>
<keyword evidence="4 9" id="KW-0863">Zinc-finger</keyword>
<proteinExistence type="predicted"/>
<gene>
    <name evidence="12" type="ORF">VTL71DRAFT_15979</name>
</gene>
<evidence type="ECO:0000256" key="2">
    <source>
        <dbReference type="ARBA" id="ARBA00022723"/>
    </source>
</evidence>
<evidence type="ECO:0000313" key="12">
    <source>
        <dbReference type="EMBL" id="KAL2067881.1"/>
    </source>
</evidence>